<feature type="transmembrane region" description="Helical" evidence="2">
    <location>
        <begin position="492"/>
        <end position="514"/>
    </location>
</feature>
<keyword evidence="5" id="KW-1185">Reference proteome</keyword>
<reference evidence="4 5" key="1">
    <citation type="submission" date="2019-02" db="EMBL/GenBank/DDBJ databases">
        <title>Genome sequencing of the rare red list fungi Phellinidium pouzarii.</title>
        <authorList>
            <person name="Buettner E."/>
            <person name="Kellner H."/>
        </authorList>
    </citation>
    <scope>NUCLEOTIDE SEQUENCE [LARGE SCALE GENOMIC DNA]</scope>
    <source>
        <strain evidence="4 5">DSM 108285</strain>
    </source>
</reference>
<dbReference type="Proteomes" id="UP000308199">
    <property type="component" value="Unassembled WGS sequence"/>
</dbReference>
<evidence type="ECO:0000313" key="5">
    <source>
        <dbReference type="Proteomes" id="UP000308199"/>
    </source>
</evidence>
<sequence length="729" mass="82460">MVPRIFVTLLKRLLVLCQHWGHQSLRCLLHLYSTLIRPSATRPHLPVVDGETGNSIELSQSRLAESLPDSACNSLIERPTVLVCASVPSTPPRARTYKHHASVDSYSSTILSPSSTLFGSPDGTLDVEEDKRKFAFPMGLEALTSGSPQSSEDCLAKPAGVIVPPRKSMKCLFPSLSSRYERKIKIESNQGPWKFKPLETFTAFEDAMIPDWTFHIQPEGQPYFYNKSPTLKFRYLTEAPLSNDGILAEVNLFVNEFERKASGVSGLPTNVEVVLEVDTDFWLYYLIDIDRRCVFWLDECLFDDVIPPNFGVERLEQLRHLLAFEFWQHTEFFPSHRPLPDGVLEELLGILVHSHIDVVTSLSSTAAYDAREIQALIGSVKHLQGLHPTGPSSSYLVTSAGNPPDGPSREREIFQFLWFPRSAPFIASERLKKLWIDNAIKTRHWKTFQLKLERDWEGFVLYSTVLLNGNVAFLAIPSVMSDNNGPLWYSPAAVASQISIVASLGSIIIGLLLVRQLRISASDCANDAIAYLERRTHPQLGLETMAILYSLPYALLMWGMLTFLGSVAIVCFYDVNDTATILTRMLYGVAWLFVLLLICWTVLTGWETTSHVNWRSLLPNFVFHPQAAWKDWRNGGKDEEGSDQEGANSDTETEDKNLDTRSVMSVRSSRLRTTVSMANRRKWRSRLRRLAETPKRRFTWNSTKSYELDEITPTKSRSSYFNEPSTSSH</sequence>
<dbReference type="AlphaFoldDB" id="A0A4S4L4T7"/>
<feature type="region of interest" description="Disordered" evidence="1">
    <location>
        <begin position="634"/>
        <end position="662"/>
    </location>
</feature>
<dbReference type="EMBL" id="SGPK01000230">
    <property type="protein sequence ID" value="THH05891.1"/>
    <property type="molecule type" value="Genomic_DNA"/>
</dbReference>
<keyword evidence="3" id="KW-0732">Signal</keyword>
<feature type="chain" id="PRO_5020302366" description="WW domain-containing protein" evidence="3">
    <location>
        <begin position="18"/>
        <end position="729"/>
    </location>
</feature>
<evidence type="ECO:0000256" key="1">
    <source>
        <dbReference type="SAM" id="MobiDB-lite"/>
    </source>
</evidence>
<dbReference type="OrthoDB" id="2657661at2759"/>
<evidence type="ECO:0000256" key="2">
    <source>
        <dbReference type="SAM" id="Phobius"/>
    </source>
</evidence>
<protein>
    <recommendedName>
        <fullName evidence="6">WW domain-containing protein</fullName>
    </recommendedName>
</protein>
<feature type="signal peptide" evidence="3">
    <location>
        <begin position="1"/>
        <end position="17"/>
    </location>
</feature>
<feature type="transmembrane region" description="Helical" evidence="2">
    <location>
        <begin position="459"/>
        <end position="480"/>
    </location>
</feature>
<keyword evidence="2" id="KW-0812">Transmembrane</keyword>
<feature type="transmembrane region" description="Helical" evidence="2">
    <location>
        <begin position="553"/>
        <end position="573"/>
    </location>
</feature>
<comment type="caution">
    <text evidence="4">The sequence shown here is derived from an EMBL/GenBank/DDBJ whole genome shotgun (WGS) entry which is preliminary data.</text>
</comment>
<name>A0A4S4L4T7_9AGAM</name>
<evidence type="ECO:0000313" key="4">
    <source>
        <dbReference type="EMBL" id="THH05891.1"/>
    </source>
</evidence>
<keyword evidence="2" id="KW-0472">Membrane</keyword>
<accession>A0A4S4L4T7</accession>
<organism evidence="4 5">
    <name type="scientific">Phellinidium pouzarii</name>
    <dbReference type="NCBI Taxonomy" id="167371"/>
    <lineage>
        <taxon>Eukaryota</taxon>
        <taxon>Fungi</taxon>
        <taxon>Dikarya</taxon>
        <taxon>Basidiomycota</taxon>
        <taxon>Agaricomycotina</taxon>
        <taxon>Agaricomycetes</taxon>
        <taxon>Hymenochaetales</taxon>
        <taxon>Hymenochaetaceae</taxon>
        <taxon>Phellinidium</taxon>
    </lineage>
</organism>
<feature type="transmembrane region" description="Helical" evidence="2">
    <location>
        <begin position="585"/>
        <end position="606"/>
    </location>
</feature>
<keyword evidence="2" id="KW-1133">Transmembrane helix</keyword>
<gene>
    <name evidence="4" type="ORF">EW145_g4467</name>
</gene>
<evidence type="ECO:0000256" key="3">
    <source>
        <dbReference type="SAM" id="SignalP"/>
    </source>
</evidence>
<evidence type="ECO:0008006" key="6">
    <source>
        <dbReference type="Google" id="ProtNLM"/>
    </source>
</evidence>
<proteinExistence type="predicted"/>